<evidence type="ECO:0000313" key="2">
    <source>
        <dbReference type="Proteomes" id="UP000235589"/>
    </source>
</evidence>
<dbReference type="InterPro" id="IPR041965">
    <property type="entry name" value="TTRAP_sf"/>
</dbReference>
<proteinExistence type="predicted"/>
<accession>A0A2K9P0E9</accession>
<protein>
    <submittedName>
        <fullName evidence="1">Uncharacterized protein</fullName>
    </submittedName>
</protein>
<dbReference type="EMBL" id="CP020991">
    <property type="protein sequence ID" value="AUO18740.1"/>
    <property type="molecule type" value="Genomic_DNA"/>
</dbReference>
<dbReference type="KEGG" id="mpec:B9O19_00557"/>
<dbReference type="InterPro" id="IPR025468">
    <property type="entry name" value="TTRAP"/>
</dbReference>
<dbReference type="Proteomes" id="UP000235589">
    <property type="component" value="Chromosome"/>
</dbReference>
<keyword evidence="2" id="KW-1185">Reference proteome</keyword>
<gene>
    <name evidence="1" type="ORF">B9O19_00557</name>
</gene>
<dbReference type="AlphaFoldDB" id="A0A2K9P0E9"/>
<dbReference type="RefSeq" id="WP_102365012.1">
    <property type="nucleotide sequence ID" value="NZ_CP020991.1"/>
</dbReference>
<dbReference type="Pfam" id="PF14203">
    <property type="entry name" value="TTRAP"/>
    <property type="match status" value="1"/>
</dbReference>
<sequence>MNIRFTIEEENIIAIYAEDSRERTIDNINSAMPYMDEDMRQLAATAVNKLQSMTDSAFSETVFTLTDDE</sequence>
<dbReference type="GeneID" id="98061977"/>
<name>A0A2K9P0E9_9FIRM</name>
<evidence type="ECO:0000313" key="1">
    <source>
        <dbReference type="EMBL" id="AUO18740.1"/>
    </source>
</evidence>
<dbReference type="Gene3D" id="1.10.10.1850">
    <property type="entry name" value="Sporulation protein-like"/>
    <property type="match status" value="1"/>
</dbReference>
<dbReference type="OrthoDB" id="9812392at2"/>
<organism evidence="1 2">
    <name type="scientific">Monoglobus pectinilyticus</name>
    <dbReference type="NCBI Taxonomy" id="1981510"/>
    <lineage>
        <taxon>Bacteria</taxon>
        <taxon>Bacillati</taxon>
        <taxon>Bacillota</taxon>
        <taxon>Clostridia</taxon>
        <taxon>Monoglobales</taxon>
        <taxon>Monoglobaceae</taxon>
        <taxon>Monoglobus</taxon>
    </lineage>
</organism>
<reference evidence="1 2" key="1">
    <citation type="submission" date="2017-04" db="EMBL/GenBank/DDBJ databases">
        <title>Monoglobus pectinilyticus 14 draft genome.</title>
        <authorList>
            <person name="Kim C."/>
            <person name="Rosendale D.I."/>
            <person name="Kelly W.J."/>
            <person name="Tannock G.W."/>
            <person name="Patchett M.L."/>
            <person name="Jordens J.Z."/>
        </authorList>
    </citation>
    <scope>NUCLEOTIDE SEQUENCE [LARGE SCALE GENOMIC DNA]</scope>
    <source>
        <strain evidence="1 2">14</strain>
    </source>
</reference>